<dbReference type="AlphaFoldDB" id="A0AAV8RD89"/>
<gene>
    <name evidence="1" type="ORF">OPV22_011343</name>
</gene>
<evidence type="ECO:0000313" key="2">
    <source>
        <dbReference type="Proteomes" id="UP001222027"/>
    </source>
</evidence>
<protein>
    <submittedName>
        <fullName evidence="1">Uncharacterized protein</fullName>
    </submittedName>
</protein>
<proteinExistence type="predicted"/>
<evidence type="ECO:0000313" key="1">
    <source>
        <dbReference type="EMBL" id="KAJ8500791.1"/>
    </source>
</evidence>
<comment type="caution">
    <text evidence="1">The sequence shown here is derived from an EMBL/GenBank/DDBJ whole genome shotgun (WGS) entry which is preliminary data.</text>
</comment>
<accession>A0AAV8RD89</accession>
<organism evidence="1 2">
    <name type="scientific">Ensete ventricosum</name>
    <name type="common">Abyssinian banana</name>
    <name type="synonym">Musa ensete</name>
    <dbReference type="NCBI Taxonomy" id="4639"/>
    <lineage>
        <taxon>Eukaryota</taxon>
        <taxon>Viridiplantae</taxon>
        <taxon>Streptophyta</taxon>
        <taxon>Embryophyta</taxon>
        <taxon>Tracheophyta</taxon>
        <taxon>Spermatophyta</taxon>
        <taxon>Magnoliopsida</taxon>
        <taxon>Liliopsida</taxon>
        <taxon>Zingiberales</taxon>
        <taxon>Musaceae</taxon>
        <taxon>Ensete</taxon>
    </lineage>
</organism>
<dbReference type="EMBL" id="JAQQAF010000003">
    <property type="protein sequence ID" value="KAJ8500791.1"/>
    <property type="molecule type" value="Genomic_DNA"/>
</dbReference>
<sequence length="188" mass="21340">MVGVVTITMGSNDTAAIDQCAVSIIQSKHQPLFSLLFPPLFTFSPKACIFDWEKDTTRAPSGSEEPGMAKEKQCTASLAYHQHQQYSSDSRSAYTVPACTIICNLGFFFFMDEMNTELSRHNDLQMKILYFDRNSCMYYSKISVLEEPRRRGKGDTIFSLREYMELLEAKTVTTLYKLESAAVALKQH</sequence>
<dbReference type="Proteomes" id="UP001222027">
    <property type="component" value="Unassembled WGS sequence"/>
</dbReference>
<name>A0AAV8RD89_ENSVE</name>
<reference evidence="1 2" key="1">
    <citation type="submission" date="2022-12" db="EMBL/GenBank/DDBJ databases">
        <title>Chromosome-scale assembly of the Ensete ventricosum genome.</title>
        <authorList>
            <person name="Dussert Y."/>
            <person name="Stocks J."/>
            <person name="Wendawek A."/>
            <person name="Woldeyes F."/>
            <person name="Nichols R.A."/>
            <person name="Borrell J.S."/>
        </authorList>
    </citation>
    <scope>NUCLEOTIDE SEQUENCE [LARGE SCALE GENOMIC DNA]</scope>
    <source>
        <strain evidence="2">cv. Maze</strain>
        <tissue evidence="1">Seeds</tissue>
    </source>
</reference>
<keyword evidence="2" id="KW-1185">Reference proteome</keyword>